<reference evidence="3 4" key="1">
    <citation type="submission" date="2021-06" db="EMBL/GenBank/DDBJ databases">
        <authorList>
            <person name="Palmer J.M."/>
        </authorList>
    </citation>
    <scope>NUCLEOTIDE SEQUENCE [LARGE SCALE GENOMIC DNA]</scope>
    <source>
        <strain evidence="3 4">XC_2019</strain>
        <tissue evidence="3">Muscle</tissue>
    </source>
</reference>
<comment type="caution">
    <text evidence="3">The sequence shown here is derived from an EMBL/GenBank/DDBJ whole genome shotgun (WGS) entry which is preliminary data.</text>
</comment>
<dbReference type="Proteomes" id="UP001434883">
    <property type="component" value="Unassembled WGS sequence"/>
</dbReference>
<keyword evidence="4" id="KW-1185">Reference proteome</keyword>
<evidence type="ECO:0000313" key="3">
    <source>
        <dbReference type="EMBL" id="MEQ2215227.1"/>
    </source>
</evidence>
<dbReference type="InterPro" id="IPR000421">
    <property type="entry name" value="FA58C"/>
</dbReference>
<keyword evidence="1" id="KW-1015">Disulfide bond</keyword>
<feature type="domain" description="F5/8 type C" evidence="2">
    <location>
        <begin position="1"/>
        <end position="62"/>
    </location>
</feature>
<sequence length="72" mass="8120">CSEPMGMKSRLVSDRQITASSTFSTWGIDAFTWLPHYARLDKQGKTNAWIPATNARCEWLQVGEVALEKSFV</sequence>
<gene>
    <name evidence="3" type="ORF">XENOCAPTIV_029319</name>
</gene>
<evidence type="ECO:0000259" key="2">
    <source>
        <dbReference type="PROSITE" id="PS50022"/>
    </source>
</evidence>
<organism evidence="3 4">
    <name type="scientific">Xenoophorus captivus</name>
    <dbReference type="NCBI Taxonomy" id="1517983"/>
    <lineage>
        <taxon>Eukaryota</taxon>
        <taxon>Metazoa</taxon>
        <taxon>Chordata</taxon>
        <taxon>Craniata</taxon>
        <taxon>Vertebrata</taxon>
        <taxon>Euteleostomi</taxon>
        <taxon>Actinopterygii</taxon>
        <taxon>Neopterygii</taxon>
        <taxon>Teleostei</taxon>
        <taxon>Neoteleostei</taxon>
        <taxon>Acanthomorphata</taxon>
        <taxon>Ovalentaria</taxon>
        <taxon>Atherinomorphae</taxon>
        <taxon>Cyprinodontiformes</taxon>
        <taxon>Goodeidae</taxon>
        <taxon>Xenoophorus</taxon>
    </lineage>
</organism>
<proteinExistence type="predicted"/>
<protein>
    <recommendedName>
        <fullName evidence="2">F5/8 type C domain-containing protein</fullName>
    </recommendedName>
</protein>
<dbReference type="InterPro" id="IPR050633">
    <property type="entry name" value="Neuropilin_MCO_CoagFactor"/>
</dbReference>
<evidence type="ECO:0000313" key="4">
    <source>
        <dbReference type="Proteomes" id="UP001434883"/>
    </source>
</evidence>
<name>A0ABV0S6S2_9TELE</name>
<dbReference type="PANTHER" id="PTHR46806:SF11">
    <property type="entry name" value="MILK FAT GLOBULE EGF AND FACTOR V_VIII DOMAIN CONTAINING"/>
    <property type="match status" value="1"/>
</dbReference>
<dbReference type="Gene3D" id="2.60.120.260">
    <property type="entry name" value="Galactose-binding domain-like"/>
    <property type="match status" value="1"/>
</dbReference>
<dbReference type="EMBL" id="JAHRIN010068061">
    <property type="protein sequence ID" value="MEQ2215227.1"/>
    <property type="molecule type" value="Genomic_DNA"/>
</dbReference>
<dbReference type="InterPro" id="IPR008979">
    <property type="entry name" value="Galactose-bd-like_sf"/>
</dbReference>
<feature type="non-terminal residue" evidence="3">
    <location>
        <position position="1"/>
    </location>
</feature>
<accession>A0ABV0S6S2</accession>
<dbReference type="SUPFAM" id="SSF49785">
    <property type="entry name" value="Galactose-binding domain-like"/>
    <property type="match status" value="1"/>
</dbReference>
<dbReference type="PANTHER" id="PTHR46806">
    <property type="entry name" value="F5/8 TYPE C DOMAIN-CONTAINING PROTEIN"/>
    <property type="match status" value="1"/>
</dbReference>
<dbReference type="PROSITE" id="PS50022">
    <property type="entry name" value="FA58C_3"/>
    <property type="match status" value="1"/>
</dbReference>
<evidence type="ECO:0000256" key="1">
    <source>
        <dbReference type="ARBA" id="ARBA00023157"/>
    </source>
</evidence>